<keyword evidence="6" id="KW-1185">Reference proteome</keyword>
<evidence type="ECO:0000313" key="5">
    <source>
        <dbReference type="EMBL" id="MXQ50104.1"/>
    </source>
</evidence>
<evidence type="ECO:0000313" key="6">
    <source>
        <dbReference type="Proteomes" id="UP000436284"/>
    </source>
</evidence>
<keyword evidence="3" id="KW-0804">Transcription</keyword>
<dbReference type="InterPro" id="IPR009057">
    <property type="entry name" value="Homeodomain-like_sf"/>
</dbReference>
<dbReference type="RefSeq" id="WP_160652005.1">
    <property type="nucleotide sequence ID" value="NZ_JBHRWU010000001.1"/>
</dbReference>
<dbReference type="SMART" id="SM00342">
    <property type="entry name" value="HTH_ARAC"/>
    <property type="match status" value="1"/>
</dbReference>
<evidence type="ECO:0000259" key="4">
    <source>
        <dbReference type="PROSITE" id="PS01124"/>
    </source>
</evidence>
<dbReference type="AlphaFoldDB" id="A0A6N8TW16"/>
<comment type="caution">
    <text evidence="5">The sequence shown here is derived from an EMBL/GenBank/DDBJ whole genome shotgun (WGS) entry which is preliminary data.</text>
</comment>
<name>A0A6N8TW16_9STAP</name>
<reference evidence="5 6" key="1">
    <citation type="submission" date="2019-12" db="EMBL/GenBank/DDBJ databases">
        <title>Salinicoccus cyprini sp. nov., isolated from gastro-intestinal tract of mirror carp, Cyprinus carpio var. specularis, collected from Gobind Sagar Reservoir, Himachal Pradesh, India.</title>
        <authorList>
            <person name="Talwar C."/>
            <person name="Singh A.K."/>
            <person name="Lal R."/>
            <person name="Negi R.K."/>
        </authorList>
    </citation>
    <scope>NUCLEOTIDE SEQUENCE [LARGE SCALE GENOMIC DNA]</scope>
    <source>
        <strain evidence="5 6">J-82</strain>
    </source>
</reference>
<dbReference type="GO" id="GO:0043565">
    <property type="term" value="F:sequence-specific DNA binding"/>
    <property type="evidence" value="ECO:0007669"/>
    <property type="project" value="InterPro"/>
</dbReference>
<dbReference type="PANTHER" id="PTHR43280:SF2">
    <property type="entry name" value="HTH-TYPE TRANSCRIPTIONAL REGULATOR EXSA"/>
    <property type="match status" value="1"/>
</dbReference>
<dbReference type="PROSITE" id="PS01124">
    <property type="entry name" value="HTH_ARAC_FAMILY_2"/>
    <property type="match status" value="1"/>
</dbReference>
<dbReference type="Pfam" id="PF12833">
    <property type="entry name" value="HTH_18"/>
    <property type="match status" value="1"/>
</dbReference>
<dbReference type="SUPFAM" id="SSF46689">
    <property type="entry name" value="Homeodomain-like"/>
    <property type="match status" value="2"/>
</dbReference>
<gene>
    <name evidence="5" type="ORF">GQ671_02160</name>
</gene>
<dbReference type="PANTHER" id="PTHR43280">
    <property type="entry name" value="ARAC-FAMILY TRANSCRIPTIONAL REGULATOR"/>
    <property type="match status" value="1"/>
</dbReference>
<feature type="domain" description="HTH araC/xylS-type" evidence="4">
    <location>
        <begin position="270"/>
        <end position="368"/>
    </location>
</feature>
<dbReference type="InterPro" id="IPR018062">
    <property type="entry name" value="HTH_AraC-typ_CS"/>
</dbReference>
<proteinExistence type="predicted"/>
<sequence>MENPLWQSKEELLSLLVYSDDSRDYPIIKVTSHLENFISVAVADMNGYQGVVIIGPMIDSRLTDEMLELLMTDLKVPKDKQDEVLNYYLTLSYKSNMEVIYIGLQLYFTIYNKKLDPGAVIEKNSPVDLKFVEIENPNISISKRRQEVRMHHDLLDEKKALQFIIEGEKEKVITYWRSQGESGELGLLATESQLRNLKNLGITIVTLATRAAMEGGINHEVAYTLSDLYIQNIEQLQSINEVENFIEYVLGDFAERVKKNKQLNHSRPVNHCLNYIFEHLYDEINLTRLSEASGVHPNYLSSIFRKEVGTTIREYILKSKIEESKLLIQFTDYSLLKISTLMNFYDQSYFTKTFKKYTGMTPNQYKNNLR</sequence>
<evidence type="ECO:0000256" key="2">
    <source>
        <dbReference type="ARBA" id="ARBA00023125"/>
    </source>
</evidence>
<keyword evidence="1" id="KW-0805">Transcription regulation</keyword>
<dbReference type="PROSITE" id="PS00041">
    <property type="entry name" value="HTH_ARAC_FAMILY_1"/>
    <property type="match status" value="1"/>
</dbReference>
<protein>
    <submittedName>
        <fullName evidence="5">AraC family transcriptional regulator</fullName>
    </submittedName>
</protein>
<dbReference type="OrthoDB" id="247151at2"/>
<dbReference type="InterPro" id="IPR018060">
    <property type="entry name" value="HTH_AraC"/>
</dbReference>
<dbReference type="GO" id="GO:0003700">
    <property type="term" value="F:DNA-binding transcription factor activity"/>
    <property type="evidence" value="ECO:0007669"/>
    <property type="project" value="InterPro"/>
</dbReference>
<accession>A0A6N8TW16</accession>
<dbReference type="Gene3D" id="1.10.10.60">
    <property type="entry name" value="Homeodomain-like"/>
    <property type="match status" value="2"/>
</dbReference>
<dbReference type="EMBL" id="WUUK01000001">
    <property type="protein sequence ID" value="MXQ50104.1"/>
    <property type="molecule type" value="Genomic_DNA"/>
</dbReference>
<evidence type="ECO:0000256" key="1">
    <source>
        <dbReference type="ARBA" id="ARBA00023015"/>
    </source>
</evidence>
<organism evidence="5 6">
    <name type="scientific">Salinicoccus hispanicus</name>
    <dbReference type="NCBI Taxonomy" id="157225"/>
    <lineage>
        <taxon>Bacteria</taxon>
        <taxon>Bacillati</taxon>
        <taxon>Bacillota</taxon>
        <taxon>Bacilli</taxon>
        <taxon>Bacillales</taxon>
        <taxon>Staphylococcaceae</taxon>
        <taxon>Salinicoccus</taxon>
    </lineage>
</organism>
<evidence type="ECO:0000256" key="3">
    <source>
        <dbReference type="ARBA" id="ARBA00023163"/>
    </source>
</evidence>
<dbReference type="Proteomes" id="UP000436284">
    <property type="component" value="Unassembled WGS sequence"/>
</dbReference>
<keyword evidence="2" id="KW-0238">DNA-binding</keyword>